<name>A0A837J7R3_9BACT</name>
<dbReference type="AlphaFoldDB" id="A0A837J7R3"/>
<dbReference type="EMBL" id="JAIS01000019">
    <property type="protein sequence ID" value="KLE02562.1"/>
    <property type="molecule type" value="Genomic_DNA"/>
</dbReference>
<sequence>MNNKTNYSYKITKITKNSNFAFSNNIFESRFKENQNNNSNLVLIPLQISYLDFVYEK</sequence>
<evidence type="ECO:0000313" key="1">
    <source>
        <dbReference type="EMBL" id="KLE02562.1"/>
    </source>
</evidence>
<gene>
    <name evidence="1" type="ORF">AF76_01665</name>
</gene>
<organism evidence="1 2">
    <name type="scientific">Aliarcobacter butzleri L351</name>
    <dbReference type="NCBI Taxonomy" id="1447259"/>
    <lineage>
        <taxon>Bacteria</taxon>
        <taxon>Pseudomonadati</taxon>
        <taxon>Campylobacterota</taxon>
        <taxon>Epsilonproteobacteria</taxon>
        <taxon>Campylobacterales</taxon>
        <taxon>Arcobacteraceae</taxon>
        <taxon>Aliarcobacter</taxon>
    </lineage>
</organism>
<evidence type="ECO:0000313" key="2">
    <source>
        <dbReference type="Proteomes" id="UP000035526"/>
    </source>
</evidence>
<accession>A0A837J7R3</accession>
<dbReference type="Proteomes" id="UP000035526">
    <property type="component" value="Unassembled WGS sequence"/>
</dbReference>
<protein>
    <submittedName>
        <fullName evidence="1">Uncharacterized protein</fullName>
    </submittedName>
</protein>
<reference evidence="1 2" key="1">
    <citation type="submission" date="2014-01" db="EMBL/GenBank/DDBJ databases">
        <title>Development of a Comparative Genomic Fingerprinting Assay for High Resolution Genotyping of Arcobacter butzleri.</title>
        <authorList>
            <person name="Webb A.L."/>
            <person name="Inglis G.D."/>
            <person name="Kruczkiewicz P."/>
            <person name="Selinger L.B."/>
            <person name="Taboada E.N."/>
        </authorList>
    </citation>
    <scope>NUCLEOTIDE SEQUENCE [LARGE SCALE GENOMIC DNA]</scope>
    <source>
        <strain evidence="1 2">L351</strain>
    </source>
</reference>
<comment type="caution">
    <text evidence="1">The sequence shown here is derived from an EMBL/GenBank/DDBJ whole genome shotgun (WGS) entry which is preliminary data.</text>
</comment>
<proteinExistence type="predicted"/>